<dbReference type="InterPro" id="IPR029063">
    <property type="entry name" value="SAM-dependent_MTases_sf"/>
</dbReference>
<name>A0AB73T922_9FIRM</name>
<gene>
    <name evidence="2" type="ORF">C7383_10149</name>
</gene>
<comment type="caution">
    <text evidence="2">The sequence shown here is derived from an EMBL/GenBank/DDBJ whole genome shotgun (WGS) entry which is preliminary data.</text>
</comment>
<dbReference type="Gene3D" id="3.40.50.150">
    <property type="entry name" value="Vaccinia Virus protein VP39"/>
    <property type="match status" value="1"/>
</dbReference>
<dbReference type="PANTHER" id="PTHR42912:SF93">
    <property type="entry name" value="N6-ADENOSINE-METHYLTRANSFERASE TMT1A"/>
    <property type="match status" value="1"/>
</dbReference>
<evidence type="ECO:0000313" key="3">
    <source>
        <dbReference type="Proteomes" id="UP000245412"/>
    </source>
</evidence>
<dbReference type="Pfam" id="PF08242">
    <property type="entry name" value="Methyltransf_12"/>
    <property type="match status" value="1"/>
</dbReference>
<dbReference type="SUPFAM" id="SSF53335">
    <property type="entry name" value="S-adenosyl-L-methionine-dependent methyltransferases"/>
    <property type="match status" value="1"/>
</dbReference>
<dbReference type="Proteomes" id="UP000245412">
    <property type="component" value="Unassembled WGS sequence"/>
</dbReference>
<dbReference type="PANTHER" id="PTHR42912">
    <property type="entry name" value="METHYLTRANSFERASE"/>
    <property type="match status" value="1"/>
</dbReference>
<accession>A0AB73T922</accession>
<keyword evidence="2" id="KW-0489">Methyltransferase</keyword>
<dbReference type="GO" id="GO:0032259">
    <property type="term" value="P:methylation"/>
    <property type="evidence" value="ECO:0007669"/>
    <property type="project" value="UniProtKB-KW"/>
</dbReference>
<proteinExistence type="predicted"/>
<organism evidence="2 3">
    <name type="scientific">Murimonas intestini</name>
    <dbReference type="NCBI Taxonomy" id="1337051"/>
    <lineage>
        <taxon>Bacteria</taxon>
        <taxon>Bacillati</taxon>
        <taxon>Bacillota</taxon>
        <taxon>Clostridia</taxon>
        <taxon>Lachnospirales</taxon>
        <taxon>Lachnospiraceae</taxon>
        <taxon>Murimonas</taxon>
    </lineage>
</organism>
<dbReference type="EMBL" id="QGGY01000001">
    <property type="protein sequence ID" value="PWJ78681.1"/>
    <property type="molecule type" value="Genomic_DNA"/>
</dbReference>
<dbReference type="GO" id="GO:0008168">
    <property type="term" value="F:methyltransferase activity"/>
    <property type="evidence" value="ECO:0007669"/>
    <property type="project" value="UniProtKB-KW"/>
</dbReference>
<keyword evidence="2" id="KW-0808">Transferase</keyword>
<dbReference type="AlphaFoldDB" id="A0AB73T922"/>
<dbReference type="InterPro" id="IPR050508">
    <property type="entry name" value="Methyltransf_Superfamily"/>
</dbReference>
<sequence>MEEQIGKVKLDYTFYQGADSYSDGDIENVLLNWIKKESDVNRIIREDSRWPVLYHFSPVRQSIVQWYPFRKNASVLEIGAGCGAVTGALCGKAAEVTCVELSKRRSLINAHRNKECGNLKIMVGNFNDILFQEKFDYITLIGVLEYAAYYTAADQPFRAFLENIGALLKPDGKVLIAIENRYGLKYWAGCREDHTGRFFDGLEGYRQTDSMVRTFGKDEITEIIKDAGYSTIDFYYPFPDYKFPSQIFSDDYMPKAEDLVCALESYDSDRLRLFDETAVFQDIVESGKFDFFSNSFFIEIGRKTEEKDLEENIF</sequence>
<feature type="domain" description="Methyltransferase type 12" evidence="1">
    <location>
        <begin position="76"/>
        <end position="173"/>
    </location>
</feature>
<dbReference type="CDD" id="cd02440">
    <property type="entry name" value="AdoMet_MTases"/>
    <property type="match status" value="1"/>
</dbReference>
<reference evidence="2 3" key="1">
    <citation type="submission" date="2018-05" db="EMBL/GenBank/DDBJ databases">
        <authorList>
            <person name="Goeker M."/>
            <person name="Huntemann M."/>
            <person name="Clum A."/>
            <person name="Pillay M."/>
            <person name="Palaniappan K."/>
            <person name="Varghese N."/>
            <person name="Mikhailova N."/>
            <person name="Stamatis D."/>
            <person name="Reddy T."/>
            <person name="Daum C."/>
            <person name="Shapiro N."/>
            <person name="Ivanova N."/>
            <person name="Kyrpides N."/>
            <person name="Woyke T."/>
        </authorList>
    </citation>
    <scope>NUCLEOTIDE SEQUENCE [LARGE SCALE GENOMIC DNA]</scope>
    <source>
        <strain evidence="2 3">DSM 26524</strain>
    </source>
</reference>
<protein>
    <submittedName>
        <fullName evidence="2">Methyltransferase family protein</fullName>
    </submittedName>
</protein>
<evidence type="ECO:0000259" key="1">
    <source>
        <dbReference type="Pfam" id="PF08242"/>
    </source>
</evidence>
<dbReference type="RefSeq" id="WP_109624135.1">
    <property type="nucleotide sequence ID" value="NZ_CABJAT010000001.1"/>
</dbReference>
<dbReference type="InterPro" id="IPR013217">
    <property type="entry name" value="Methyltransf_12"/>
</dbReference>
<keyword evidence="3" id="KW-1185">Reference proteome</keyword>
<evidence type="ECO:0000313" key="2">
    <source>
        <dbReference type="EMBL" id="PWJ78681.1"/>
    </source>
</evidence>